<comment type="caution">
    <text evidence="1">The sequence shown here is derived from an EMBL/GenBank/DDBJ whole genome shotgun (WGS) entry which is preliminary data.</text>
</comment>
<proteinExistence type="predicted"/>
<accession>A0A0B8Z8L6</accession>
<dbReference type="EMBL" id="JRVC01000028">
    <property type="protein sequence ID" value="KHS42568.1"/>
    <property type="molecule type" value="Genomic_DNA"/>
</dbReference>
<gene>
    <name evidence="1" type="ORF">NJ75_04129</name>
</gene>
<dbReference type="PATRIC" id="fig|48936.3.peg.4157"/>
<dbReference type="STRING" id="48936.NJ75_04129"/>
<dbReference type="Proteomes" id="UP000031338">
    <property type="component" value="Unassembled WGS sequence"/>
</dbReference>
<sequence length="76" mass="8391">MSRAMNTTLNEARVRALCEKSGVAISALEVLPSGGTRLVCTREEGADEMRIVLKTTMIEGRVPRFAFQRSQNSQYG</sequence>
<evidence type="ECO:0000313" key="1">
    <source>
        <dbReference type="EMBL" id="KHS42568.1"/>
    </source>
</evidence>
<reference evidence="1 2" key="1">
    <citation type="submission" date="2014-10" db="EMBL/GenBank/DDBJ databases">
        <title>Draft genome sequence of Novosphingobium subterraneum DSM 12447.</title>
        <authorList>
            <person name="Gan H.M."/>
            <person name="Gan H.Y."/>
            <person name="Savka M.A."/>
        </authorList>
    </citation>
    <scope>NUCLEOTIDE SEQUENCE [LARGE SCALE GENOMIC DNA]</scope>
    <source>
        <strain evidence="1 2">DSM 12447</strain>
    </source>
</reference>
<protein>
    <submittedName>
        <fullName evidence="1">Uncharacterized protein</fullName>
    </submittedName>
</protein>
<evidence type="ECO:0000313" key="2">
    <source>
        <dbReference type="Proteomes" id="UP000031338"/>
    </source>
</evidence>
<organism evidence="1 2">
    <name type="scientific">Novosphingobium subterraneum</name>
    <dbReference type="NCBI Taxonomy" id="48936"/>
    <lineage>
        <taxon>Bacteria</taxon>
        <taxon>Pseudomonadati</taxon>
        <taxon>Pseudomonadota</taxon>
        <taxon>Alphaproteobacteria</taxon>
        <taxon>Sphingomonadales</taxon>
        <taxon>Sphingomonadaceae</taxon>
        <taxon>Novosphingobium</taxon>
    </lineage>
</organism>
<keyword evidence="2" id="KW-1185">Reference proteome</keyword>
<name>A0A0B8Z8L6_9SPHN</name>
<dbReference type="AlphaFoldDB" id="A0A0B8Z8L6"/>